<evidence type="ECO:0000313" key="1">
    <source>
        <dbReference type="EMBL" id="JAD49086.1"/>
    </source>
</evidence>
<dbReference type="EMBL" id="GBRH01248809">
    <property type="protein sequence ID" value="JAD49086.1"/>
    <property type="molecule type" value="Transcribed_RNA"/>
</dbReference>
<sequence>MPFVKEASAALPCLLCYSLSFVCSDHFPLVFCLPFDQIPHLWMVQTF</sequence>
<name>A0A0A9ADA9_ARUDO</name>
<proteinExistence type="predicted"/>
<organism evidence="1">
    <name type="scientific">Arundo donax</name>
    <name type="common">Giant reed</name>
    <name type="synonym">Donax arundinaceus</name>
    <dbReference type="NCBI Taxonomy" id="35708"/>
    <lineage>
        <taxon>Eukaryota</taxon>
        <taxon>Viridiplantae</taxon>
        <taxon>Streptophyta</taxon>
        <taxon>Embryophyta</taxon>
        <taxon>Tracheophyta</taxon>
        <taxon>Spermatophyta</taxon>
        <taxon>Magnoliopsida</taxon>
        <taxon>Liliopsida</taxon>
        <taxon>Poales</taxon>
        <taxon>Poaceae</taxon>
        <taxon>PACMAD clade</taxon>
        <taxon>Arundinoideae</taxon>
        <taxon>Arundineae</taxon>
        <taxon>Arundo</taxon>
    </lineage>
</organism>
<dbReference type="AlphaFoldDB" id="A0A0A9ADA9"/>
<accession>A0A0A9ADA9</accession>
<reference evidence="1" key="1">
    <citation type="submission" date="2014-09" db="EMBL/GenBank/DDBJ databases">
        <authorList>
            <person name="Magalhaes I.L.F."/>
            <person name="Oliveira U."/>
            <person name="Santos F.R."/>
            <person name="Vidigal T.H.D.A."/>
            <person name="Brescovit A.D."/>
            <person name="Santos A.J."/>
        </authorList>
    </citation>
    <scope>NUCLEOTIDE SEQUENCE</scope>
    <source>
        <tissue evidence="1">Shoot tissue taken approximately 20 cm above the soil surface</tissue>
    </source>
</reference>
<reference evidence="1" key="2">
    <citation type="journal article" date="2015" name="Data Brief">
        <title>Shoot transcriptome of the giant reed, Arundo donax.</title>
        <authorList>
            <person name="Barrero R.A."/>
            <person name="Guerrero F.D."/>
            <person name="Moolhuijzen P."/>
            <person name="Goolsby J.A."/>
            <person name="Tidwell J."/>
            <person name="Bellgard S.E."/>
            <person name="Bellgard M.I."/>
        </authorList>
    </citation>
    <scope>NUCLEOTIDE SEQUENCE</scope>
    <source>
        <tissue evidence="1">Shoot tissue taken approximately 20 cm above the soil surface</tissue>
    </source>
</reference>
<protein>
    <submittedName>
        <fullName evidence="1">Uncharacterized protein</fullName>
    </submittedName>
</protein>